<dbReference type="PROSITE" id="PS50056">
    <property type="entry name" value="TYR_PHOSPHATASE_2"/>
    <property type="match status" value="2"/>
</dbReference>
<dbReference type="InterPro" id="IPR016130">
    <property type="entry name" value="Tyr_Pase_AS"/>
</dbReference>
<evidence type="ECO:0000259" key="21">
    <source>
        <dbReference type="PROSITE" id="PS50056"/>
    </source>
</evidence>
<evidence type="ECO:0000256" key="5">
    <source>
        <dbReference type="ARBA" id="ARBA00022692"/>
    </source>
</evidence>
<evidence type="ECO:0000259" key="22">
    <source>
        <dbReference type="PROSITE" id="PS50853"/>
    </source>
</evidence>
<dbReference type="EC" id="3.1.3.48" evidence="2"/>
<evidence type="ECO:0000256" key="3">
    <source>
        <dbReference type="ARBA" id="ARBA00022475"/>
    </source>
</evidence>
<feature type="region of interest" description="Disordered" evidence="17">
    <location>
        <begin position="936"/>
        <end position="955"/>
    </location>
</feature>
<dbReference type="SMART" id="SM00060">
    <property type="entry name" value="FN3"/>
    <property type="match status" value="3"/>
</dbReference>
<dbReference type="Pfam" id="PF00041">
    <property type="entry name" value="fn3"/>
    <property type="match status" value="1"/>
</dbReference>
<feature type="transmembrane region" description="Helical" evidence="18">
    <location>
        <begin position="588"/>
        <end position="609"/>
    </location>
</feature>
<reference evidence="23" key="2">
    <citation type="submission" date="2021-03" db="UniProtKB">
        <authorList>
            <consortium name="Ensembl"/>
        </authorList>
    </citation>
    <scope>IDENTIFICATION</scope>
</reference>
<evidence type="ECO:0000256" key="16">
    <source>
        <dbReference type="ARBA" id="ARBA00078812"/>
    </source>
</evidence>
<feature type="region of interest" description="Disordered" evidence="17">
    <location>
        <begin position="25"/>
        <end position="92"/>
    </location>
</feature>
<keyword evidence="8" id="KW-0378">Hydrolase</keyword>
<keyword evidence="7" id="KW-0677">Repeat</keyword>
<feature type="signal peptide" evidence="19">
    <location>
        <begin position="1"/>
        <end position="21"/>
    </location>
</feature>
<feature type="compositionally biased region" description="Low complexity" evidence="17">
    <location>
        <begin position="81"/>
        <end position="92"/>
    </location>
</feature>
<dbReference type="InterPro" id="IPR000242">
    <property type="entry name" value="PTP_cat"/>
</dbReference>
<dbReference type="CDD" id="cd14558">
    <property type="entry name" value="R-PTP-C-2"/>
    <property type="match status" value="1"/>
</dbReference>
<evidence type="ECO:0000256" key="9">
    <source>
        <dbReference type="ARBA" id="ARBA00022912"/>
    </source>
</evidence>
<feature type="region of interest" description="Disordered" evidence="17">
    <location>
        <begin position="998"/>
        <end position="1020"/>
    </location>
</feature>
<dbReference type="SUPFAM" id="SSF52799">
    <property type="entry name" value="(Phosphotyrosine protein) phosphatases II"/>
    <property type="match status" value="2"/>
</dbReference>
<dbReference type="InterPro" id="IPR050348">
    <property type="entry name" value="Protein-Tyr_Phosphatase"/>
</dbReference>
<dbReference type="PROSITE" id="PS00383">
    <property type="entry name" value="TYR_PHOSPHATASE_1"/>
    <property type="match status" value="1"/>
</dbReference>
<dbReference type="CDD" id="cd00063">
    <property type="entry name" value="FN3"/>
    <property type="match status" value="1"/>
</dbReference>
<dbReference type="FunFam" id="3.90.190.10:FF:000042">
    <property type="entry name" value="receptor-type tyrosine-protein phosphatase C isoform X1"/>
    <property type="match status" value="1"/>
</dbReference>
<dbReference type="PANTHER" id="PTHR19134">
    <property type="entry name" value="RECEPTOR-TYPE TYROSINE-PROTEIN PHOSPHATASE"/>
    <property type="match status" value="1"/>
</dbReference>
<comment type="catalytic activity">
    <reaction evidence="13">
        <text>O-phospho-L-tyrosyl-[protein] + H2O = L-tyrosyl-[protein] + phosphate</text>
        <dbReference type="Rhea" id="RHEA:10684"/>
        <dbReference type="Rhea" id="RHEA-COMP:10136"/>
        <dbReference type="Rhea" id="RHEA-COMP:20101"/>
        <dbReference type="ChEBI" id="CHEBI:15377"/>
        <dbReference type="ChEBI" id="CHEBI:43474"/>
        <dbReference type="ChEBI" id="CHEBI:46858"/>
        <dbReference type="ChEBI" id="CHEBI:61978"/>
        <dbReference type="EC" id="3.1.3.48"/>
    </reaction>
</comment>
<feature type="compositionally biased region" description="Low complexity" evidence="17">
    <location>
        <begin position="29"/>
        <end position="61"/>
    </location>
</feature>
<dbReference type="SMART" id="SM00194">
    <property type="entry name" value="PTPc"/>
    <property type="match status" value="2"/>
</dbReference>
<evidence type="ECO:0000256" key="14">
    <source>
        <dbReference type="ARBA" id="ARBA00061377"/>
    </source>
</evidence>
<feature type="chain" id="PRO_5030750309" description="Receptor-type tyrosine-protein phosphatase C" evidence="19">
    <location>
        <begin position="22"/>
        <end position="1309"/>
    </location>
</feature>
<dbReference type="GeneTree" id="ENSGT00940000159457"/>
<dbReference type="InterPro" id="IPR013783">
    <property type="entry name" value="Ig-like_fold"/>
</dbReference>
<evidence type="ECO:0000313" key="23">
    <source>
        <dbReference type="Ensembl" id="ENSXETP00000114198"/>
    </source>
</evidence>
<dbReference type="FunCoup" id="A0A803K1K6">
    <property type="interactions" value="579"/>
</dbReference>
<evidence type="ECO:0000256" key="1">
    <source>
        <dbReference type="ARBA" id="ARBA00004251"/>
    </source>
</evidence>
<dbReference type="Pfam" id="PF00102">
    <property type="entry name" value="Y_phosphatase"/>
    <property type="match status" value="2"/>
</dbReference>
<protein>
    <recommendedName>
        <fullName evidence="15">Receptor-type tyrosine-protein phosphatase C</fullName>
        <ecNumber evidence="2">3.1.3.48</ecNumber>
    </recommendedName>
    <alternativeName>
        <fullName evidence="16">Leukocyte common antigen</fullName>
    </alternativeName>
</protein>
<accession>A0A803K1K6</accession>
<proteinExistence type="inferred from homology"/>
<gene>
    <name evidence="23" type="primary">ptprc</name>
</gene>
<evidence type="ECO:0000256" key="18">
    <source>
        <dbReference type="SAM" id="Phobius"/>
    </source>
</evidence>
<dbReference type="Xenbase" id="XB-GENE-981257">
    <property type="gene designation" value="ptprc"/>
</dbReference>
<evidence type="ECO:0000256" key="13">
    <source>
        <dbReference type="ARBA" id="ARBA00051722"/>
    </source>
</evidence>
<dbReference type="PRINTS" id="PR00700">
    <property type="entry name" value="PRTYPHPHTASE"/>
</dbReference>
<dbReference type="PROSITE" id="PS50853">
    <property type="entry name" value="FN3"/>
    <property type="match status" value="1"/>
</dbReference>
<feature type="compositionally biased region" description="Polar residues" evidence="17">
    <location>
        <begin position="166"/>
        <end position="197"/>
    </location>
</feature>
<evidence type="ECO:0000256" key="6">
    <source>
        <dbReference type="ARBA" id="ARBA00022729"/>
    </source>
</evidence>
<organism evidence="23">
    <name type="scientific">Xenopus tropicalis</name>
    <name type="common">Western clawed frog</name>
    <name type="synonym">Silurana tropicalis</name>
    <dbReference type="NCBI Taxonomy" id="8364"/>
    <lineage>
        <taxon>Eukaryota</taxon>
        <taxon>Metazoa</taxon>
        <taxon>Chordata</taxon>
        <taxon>Craniata</taxon>
        <taxon>Vertebrata</taxon>
        <taxon>Euteleostomi</taxon>
        <taxon>Amphibia</taxon>
        <taxon>Batrachia</taxon>
        <taxon>Anura</taxon>
        <taxon>Pipoidea</taxon>
        <taxon>Pipidae</taxon>
        <taxon>Xenopodinae</taxon>
        <taxon>Xenopus</taxon>
        <taxon>Silurana</taxon>
    </lineage>
</organism>
<evidence type="ECO:0000256" key="17">
    <source>
        <dbReference type="SAM" id="MobiDB-lite"/>
    </source>
</evidence>
<dbReference type="Ensembl" id="ENSXETT00000111115">
    <property type="protein sequence ID" value="ENSXETP00000114198"/>
    <property type="gene ID" value="ENSXETG00000000316"/>
</dbReference>
<evidence type="ECO:0000256" key="11">
    <source>
        <dbReference type="ARBA" id="ARBA00023136"/>
    </source>
</evidence>
<dbReference type="Gene3D" id="3.90.190.10">
    <property type="entry name" value="Protein tyrosine phosphatase superfamily"/>
    <property type="match status" value="2"/>
</dbReference>
<feature type="domain" description="Fibronectin type-III" evidence="22">
    <location>
        <begin position="399"/>
        <end position="492"/>
    </location>
</feature>
<evidence type="ECO:0000256" key="4">
    <source>
        <dbReference type="ARBA" id="ARBA00022553"/>
    </source>
</evidence>
<reference evidence="23" key="1">
    <citation type="journal article" date="2010" name="Science">
        <title>The genome of the Western clawed frog Xenopus tropicalis.</title>
        <authorList>
            <person name="Hellsten U."/>
            <person name="Harland R.M."/>
            <person name="Gilchrist M.J."/>
            <person name="Hendrix D."/>
            <person name="Jurka J."/>
            <person name="Kapitonov V."/>
            <person name="Ovcharenko I."/>
            <person name="Putnam N.H."/>
            <person name="Shu S."/>
            <person name="Taher L."/>
            <person name="Blitz I.L."/>
            <person name="Blumberg B."/>
            <person name="Dichmann D.S."/>
            <person name="Dubchak I."/>
            <person name="Amaya E."/>
            <person name="Detter J.C."/>
            <person name="Fletcher R."/>
            <person name="Gerhard D.S."/>
            <person name="Goodstein D."/>
            <person name="Graves T."/>
            <person name="Grigoriev I.V."/>
            <person name="Grimwood J."/>
            <person name="Kawashima T."/>
            <person name="Lindquist E."/>
            <person name="Lucas S.M."/>
            <person name="Mead P.E."/>
            <person name="Mitros T."/>
            <person name="Ogino H."/>
            <person name="Ohta Y."/>
            <person name="Poliakov A.V."/>
            <person name="Pollet N."/>
            <person name="Robert J."/>
            <person name="Salamov A."/>
            <person name="Sater A.K."/>
            <person name="Schmutz J."/>
            <person name="Terry A."/>
            <person name="Vize P.D."/>
            <person name="Warren W.C."/>
            <person name="Wells D."/>
            <person name="Wills A."/>
            <person name="Wilson R.K."/>
            <person name="Zimmerman L.B."/>
            <person name="Zorn A.M."/>
            <person name="Grainger R."/>
            <person name="Grammer T."/>
            <person name="Khokha M.K."/>
            <person name="Richardson P.M."/>
            <person name="Rokhsar D.S."/>
        </authorList>
    </citation>
    <scope>NUCLEOTIDE SEQUENCE [LARGE SCALE GENOMIC DNA]</scope>
    <source>
        <strain evidence="23">Nigerian</strain>
    </source>
</reference>
<feature type="compositionally biased region" description="Polar residues" evidence="17">
    <location>
        <begin position="128"/>
        <end position="158"/>
    </location>
</feature>
<feature type="domain" description="Tyrosine specific protein phosphatases" evidence="21">
    <location>
        <begin position="840"/>
        <end position="911"/>
    </location>
</feature>
<comment type="similarity">
    <text evidence="14">Belongs to the protein-tyrosine phosphatase family. Receptor class 1/6 subfamily.</text>
</comment>
<dbReference type="PANTHER" id="PTHR19134:SF539">
    <property type="entry name" value="RECEPTOR-TYPE TYROSINE-PROTEIN PHOSPHATASE C"/>
    <property type="match status" value="1"/>
</dbReference>
<dbReference type="InterPro" id="IPR036116">
    <property type="entry name" value="FN3_sf"/>
</dbReference>
<dbReference type="GO" id="GO:0004725">
    <property type="term" value="F:protein tyrosine phosphatase activity"/>
    <property type="evidence" value="ECO:0007669"/>
    <property type="project" value="UniProtKB-EC"/>
</dbReference>
<keyword evidence="6 19" id="KW-0732">Signal</keyword>
<dbReference type="InParanoid" id="A0A803K1K6"/>
<dbReference type="InterPro" id="IPR029021">
    <property type="entry name" value="Prot-tyrosine_phosphatase-like"/>
</dbReference>
<dbReference type="InterPro" id="IPR000387">
    <property type="entry name" value="Tyr_Pase_dom"/>
</dbReference>
<evidence type="ECO:0000256" key="12">
    <source>
        <dbReference type="ARBA" id="ARBA00023180"/>
    </source>
</evidence>
<keyword evidence="9" id="KW-0904">Protein phosphatase</keyword>
<feature type="region of interest" description="Disordered" evidence="17">
    <location>
        <begin position="1265"/>
        <end position="1309"/>
    </location>
</feature>
<evidence type="ECO:0000256" key="2">
    <source>
        <dbReference type="ARBA" id="ARBA00013064"/>
    </source>
</evidence>
<feature type="domain" description="Tyrosine specific protein phosphatases" evidence="21">
    <location>
        <begin position="1143"/>
        <end position="1227"/>
    </location>
</feature>
<evidence type="ECO:0000256" key="7">
    <source>
        <dbReference type="ARBA" id="ARBA00022737"/>
    </source>
</evidence>
<keyword evidence="12" id="KW-0325">Glycoprotein</keyword>
<evidence type="ECO:0000256" key="19">
    <source>
        <dbReference type="SAM" id="SignalP"/>
    </source>
</evidence>
<keyword evidence="4" id="KW-0597">Phosphoprotein</keyword>
<keyword evidence="10 18" id="KW-1133">Transmembrane helix</keyword>
<dbReference type="InterPro" id="IPR003595">
    <property type="entry name" value="Tyr_Pase_cat"/>
</dbReference>
<keyword evidence="3" id="KW-1003">Cell membrane</keyword>
<name>A0A803K1K6_XENTR</name>
<keyword evidence="11 18" id="KW-0472">Membrane</keyword>
<feature type="domain" description="Tyrosine-protein phosphatase" evidence="20">
    <location>
        <begin position="662"/>
        <end position="920"/>
    </location>
</feature>
<feature type="compositionally biased region" description="Basic and acidic residues" evidence="17">
    <location>
        <begin position="66"/>
        <end position="80"/>
    </location>
</feature>
<dbReference type="InterPro" id="IPR003961">
    <property type="entry name" value="FN3_dom"/>
</dbReference>
<evidence type="ECO:0000256" key="8">
    <source>
        <dbReference type="ARBA" id="ARBA00022801"/>
    </source>
</evidence>
<feature type="region of interest" description="Disordered" evidence="17">
    <location>
        <begin position="125"/>
        <end position="197"/>
    </location>
</feature>
<dbReference type="CDD" id="cd14557">
    <property type="entry name" value="R-PTPc-C-1"/>
    <property type="match status" value="1"/>
</dbReference>
<dbReference type="FunFam" id="3.90.190.10:FF:000033">
    <property type="entry name" value="receptor-type tyrosine-protein phosphatase C isoform X1"/>
    <property type="match status" value="1"/>
</dbReference>
<evidence type="ECO:0000259" key="20">
    <source>
        <dbReference type="PROSITE" id="PS50055"/>
    </source>
</evidence>
<keyword evidence="5 18" id="KW-0812">Transmembrane</keyword>
<comment type="subcellular location">
    <subcellularLocation>
        <location evidence="1">Cell membrane</location>
        <topology evidence="1">Single-pass type I membrane protein</topology>
    </subcellularLocation>
</comment>
<feature type="domain" description="Tyrosine-protein phosphatase" evidence="20">
    <location>
        <begin position="952"/>
        <end position="1236"/>
    </location>
</feature>
<evidence type="ECO:0000256" key="10">
    <source>
        <dbReference type="ARBA" id="ARBA00022989"/>
    </source>
</evidence>
<feature type="compositionally biased region" description="Acidic residues" evidence="17">
    <location>
        <begin position="1000"/>
        <end position="1020"/>
    </location>
</feature>
<sequence>MILYLNLLMVLFILQYQNCSAQENEKTNGTKSTSPTTPPILTSQPSTTTTALTNDNTTSDSQTYTSDERTTPPFITRKDPSLASTSSAVSTTLTPTTITTLSSNTGVSQESTTFTHAPTLANKMDLTPTLTSSANSRTTPYEGSTTSGVSKESTTFTHAPSHANKTDLTPTLTSSANSTSRTTPYEGSTTSGFRNTSDFHTTISPTANFSISPTPIDLDINCSHIAPKIVTTSVNISEYSATVMFENMSAEELKLNLNCNKNNTKENISTYIYTFQDAKQCTNLNVECNFNERNCISPIIFSVPIPLYSNFTLDLDVTENSIQFEWDKTELLDACRINESYICTDQNNHTKDFLRDSRKVIGLEPYTNYSCTVKLIYNNNTEIYNDSKVIKTKAGKPGEVKNLKCFHNTSTSITITWEEPESPNGPLPGYIVRNDSTENVFITDTDRLSYNFTELDSYKEYTLFVKAVNNKTDKYLHGKEIEIKCRTDVGKPESIEQSPTVKLTSNNAIEIDCQYPKKMNGPKKEMHLNYSGEYKTSFGKIQKHPNCHFRIEDLNYLTNYTFKLTPFNGKEFGLSTEVSIKTKYNDKALIGFLVFFIIITTLALLLVLFKIYKLQRGSSSQCEILPLVNQDDEKQLLNIDPIPVEVLLETYKKKNADEGRLFLDEFQSIPRVFSKFSIKEARKSSNQSKNRYIDILPYDDNRVVLSGIQGEPGSDYINASYVNGFKEPRKYIAAQGPKDETVYDFWRMVWEQKSTIIVMVTRCEEGNRNKCAQYWPSLEDESATYNEIVLKITEEKIFPDYITRKLHINNEKERSERDVTHIQFTVWPDHGVPDDPNLLLKLRRRVNALNNFFSGPIIVHCSAGVGRTGTYVSIDAMLEGLEAEGRVDVYGYVVQLRRQRCLMVQVESQYIFIHKCLVEYSQFGETEVSIPELPHSLNNLKSRDPPSEPSQLESEFQRLPSYRNWRLQKAGNDQNNKDLNRNPKVIPYDYNRVQIKLEEEQPNEENEEDSEYSSDEGDTEDATKYINASYIIGFWGTRSVIATQGPLENTVSDFWQMIFQKKVKAIVTLSAPSQENKEAACFPYWEQKKETHEDLEVELTNEKSCGSYTERTFQITYSKKTDKRTVCQFHYEQWKEELPGNPKELLNMIEKIRKEFPDKRVEEASKHDKSASLVVHCSDGSKKTGTFCALWNLMESAHIEGVIDVFQTVKNIRKQRPGMVSSLEHYQFLYDIIASTVPAQNGQIKTPNRQEDTVEIQNEVEVKVPVVKEKEQNDIPQDDEIKTKPKEDESTSNGPAEAPFTEVTLRIDE</sequence>
<dbReference type="Gene3D" id="2.60.40.10">
    <property type="entry name" value="Immunoglobulins"/>
    <property type="match status" value="2"/>
</dbReference>
<dbReference type="PROSITE" id="PS50055">
    <property type="entry name" value="TYR_PHOSPHATASE_PTP"/>
    <property type="match status" value="2"/>
</dbReference>
<evidence type="ECO:0000256" key="15">
    <source>
        <dbReference type="ARBA" id="ARBA00073601"/>
    </source>
</evidence>
<feature type="compositionally biased region" description="Basic and acidic residues" evidence="17">
    <location>
        <begin position="1265"/>
        <end position="1289"/>
    </location>
</feature>
<dbReference type="SMART" id="SM00404">
    <property type="entry name" value="PTPc_motif"/>
    <property type="match status" value="2"/>
</dbReference>
<dbReference type="Bgee" id="ENSXETG00000000316">
    <property type="expression patterns" value="Expressed in endocrine gland and 19 other cell types or tissues"/>
</dbReference>
<dbReference type="GO" id="GO:0005886">
    <property type="term" value="C:plasma membrane"/>
    <property type="evidence" value="ECO:0007669"/>
    <property type="project" value="UniProtKB-SubCell"/>
</dbReference>
<dbReference type="SUPFAM" id="SSF49265">
    <property type="entry name" value="Fibronectin type III"/>
    <property type="match status" value="2"/>
</dbReference>